<evidence type="ECO:0000313" key="2">
    <source>
        <dbReference type="Proteomes" id="UP000253772"/>
    </source>
</evidence>
<reference evidence="1 2" key="1">
    <citation type="submission" date="2019-03" db="EMBL/GenBank/DDBJ databases">
        <title>Comparative insights into the high quality Complete genome sequence of highly metal resistant Cupriavidus metallidurans strain BS1 isolated from a gold-copper mine.</title>
        <authorList>
            <person name="Mazhar H.S."/>
            <person name="Rensing C."/>
        </authorList>
    </citation>
    <scope>NUCLEOTIDE SEQUENCE [LARGE SCALE GENOMIC DNA]</scope>
    <source>
        <strain evidence="1 2">BS1</strain>
    </source>
</reference>
<dbReference type="Proteomes" id="UP000253772">
    <property type="component" value="Chromosome c2"/>
</dbReference>
<dbReference type="RefSeq" id="WP_024570071.1">
    <property type="nucleotide sequence ID" value="NZ_CP037901.1"/>
</dbReference>
<dbReference type="OrthoDB" id="6057265at2"/>
<dbReference type="Pfam" id="PF09952">
    <property type="entry name" value="AbiEi_2"/>
    <property type="match status" value="1"/>
</dbReference>
<organism evidence="1 2">
    <name type="scientific">Cupriavidus metallidurans</name>
    <dbReference type="NCBI Taxonomy" id="119219"/>
    <lineage>
        <taxon>Bacteria</taxon>
        <taxon>Pseudomonadati</taxon>
        <taxon>Pseudomonadota</taxon>
        <taxon>Betaproteobacteria</taxon>
        <taxon>Burkholderiales</taxon>
        <taxon>Burkholderiaceae</taxon>
        <taxon>Cupriavidus</taxon>
    </lineage>
</organism>
<dbReference type="EMBL" id="CP037901">
    <property type="protein sequence ID" value="QBP13455.1"/>
    <property type="molecule type" value="Genomic_DNA"/>
</dbReference>
<dbReference type="InterPro" id="IPR019238">
    <property type="entry name" value="AbiEi_2"/>
</dbReference>
<accession>A0A482IWI8</accession>
<sequence>MLKSLIPVNGDDGRAWSALRALLEQVPIIEIGAVHATPASENALDLTAHVRCAGQAYQLVCAIKSNGQPRYARMALLELRDYVGKGAYDAVPILIAPYLSPAVRHMCRDSGVGYLDLSGNARIAFGGVFIEREMPDKPAVEQRELKSLFKPKSALVLRAMLREPTRAWRVTELADATGVSLGHISNVRTGLLDREWARVGERGLQLSAPEALLDAWKAAYAAPAGESRRFYTPLHGKAFEDAARSALSLQGKSARAVFASFSAANWLAPYGRTGTQYFYADRLGLEQLQAALRLAPASKGENVVVWLPKDEGLFVDAIEVAPGAICTSPVQTYLDLSLSGERGEEAAEHLRRELLDLAQ</sequence>
<dbReference type="AlphaFoldDB" id="A0A482IWI8"/>
<gene>
    <name evidence="1" type="ORF">DDF84_027980</name>
</gene>
<evidence type="ECO:0000313" key="1">
    <source>
        <dbReference type="EMBL" id="QBP13455.1"/>
    </source>
</evidence>
<name>A0A482IWI8_9BURK</name>
<protein>
    <recommendedName>
        <fullName evidence="3">Transcriptional regulator</fullName>
    </recommendedName>
</protein>
<evidence type="ECO:0008006" key="3">
    <source>
        <dbReference type="Google" id="ProtNLM"/>
    </source>
</evidence>
<proteinExistence type="predicted"/>